<dbReference type="Proteomes" id="UP000054925">
    <property type="component" value="Unassembled WGS sequence"/>
</dbReference>
<reference evidence="1" key="1">
    <citation type="submission" date="2016-01" db="EMBL/GenBank/DDBJ databases">
        <authorList>
            <person name="Peeters C."/>
        </authorList>
    </citation>
    <scope>NUCLEOTIDE SEQUENCE [LARGE SCALE GENOMIC DNA]</scope>
    <source>
        <strain evidence="1">LMG 22937</strain>
    </source>
</reference>
<sequence>MKASARNRYVGTIQDIESGPVTTETIEIADMVVSPHR</sequence>
<evidence type="ECO:0000313" key="2">
    <source>
        <dbReference type="Proteomes" id="UP000054925"/>
    </source>
</evidence>
<dbReference type="Gene3D" id="2.40.50.100">
    <property type="match status" value="1"/>
</dbReference>
<dbReference type="AlphaFoldDB" id="A0A158KN72"/>
<evidence type="ECO:0000313" key="1">
    <source>
        <dbReference type="EMBL" id="SAL82572.1"/>
    </source>
</evidence>
<dbReference type="EMBL" id="FCOL02000079">
    <property type="protein sequence ID" value="SAL82572.1"/>
    <property type="molecule type" value="Genomic_DNA"/>
</dbReference>
<organism evidence="1 2">
    <name type="scientific">Caballeronia terrestris</name>
    <dbReference type="NCBI Taxonomy" id="1226301"/>
    <lineage>
        <taxon>Bacteria</taxon>
        <taxon>Pseudomonadati</taxon>
        <taxon>Pseudomonadota</taxon>
        <taxon>Betaproteobacteria</taxon>
        <taxon>Burkholderiales</taxon>
        <taxon>Burkholderiaceae</taxon>
        <taxon>Caballeronia</taxon>
    </lineage>
</organism>
<comment type="caution">
    <text evidence="1">The sequence shown here is derived from an EMBL/GenBank/DDBJ whole genome shotgun (WGS) entry which is preliminary data.</text>
</comment>
<accession>A0A158KN72</accession>
<name>A0A158KN72_9BURK</name>
<gene>
    <name evidence="1" type="ORF">AWB67_06161</name>
</gene>
<proteinExistence type="predicted"/>
<keyword evidence="2" id="KW-1185">Reference proteome</keyword>
<protein>
    <submittedName>
        <fullName evidence="1">Uncharacterized protein</fullName>
    </submittedName>
</protein>